<dbReference type="InterPro" id="IPR023747">
    <property type="entry name" value="Xanthine_Guanine_PRibTrfase"/>
</dbReference>
<organism evidence="9 10">
    <name type="scientific">Candidatus Kirkpatrickella diaphorinae</name>
    <dbReference type="NCBI Taxonomy" id="2984322"/>
    <lineage>
        <taxon>Bacteria</taxon>
        <taxon>Pseudomonadati</taxon>
        <taxon>Pseudomonadota</taxon>
        <taxon>Alphaproteobacteria</taxon>
        <taxon>Acetobacterales</taxon>
        <taxon>Acetobacteraceae</taxon>
        <taxon>Candidatus Kirkpatrickella</taxon>
    </lineage>
</organism>
<dbReference type="PANTHER" id="PTHR39563">
    <property type="entry name" value="XANTHINE PHOSPHORIBOSYLTRANSFERASE"/>
    <property type="match status" value="1"/>
</dbReference>
<dbReference type="GO" id="GO:0000310">
    <property type="term" value="F:xanthine phosphoribosyltransferase activity"/>
    <property type="evidence" value="ECO:0007669"/>
    <property type="project" value="UniProtKB-EC"/>
</dbReference>
<reference evidence="9" key="1">
    <citation type="submission" date="2022-10" db="EMBL/GenBank/DDBJ databases">
        <title>Candidatus Kirkpatrella diaphorinas gen. nov., sp. nov., an uncultured endosymbiont identified in a population of Diaphorina citri from Hawaii.</title>
        <authorList>
            <person name="Henry E.M."/>
            <person name="Carlson C.R."/>
            <person name="Kuo Y.-W."/>
        </authorList>
    </citation>
    <scope>NUCLEOTIDE SEQUENCE</scope>
    <source>
        <strain evidence="9">CADCRV1</strain>
    </source>
</reference>
<evidence type="ECO:0000256" key="1">
    <source>
        <dbReference type="ARBA" id="ARBA00022475"/>
    </source>
</evidence>
<dbReference type="CDD" id="cd06223">
    <property type="entry name" value="PRTases_typeI"/>
    <property type="match status" value="1"/>
</dbReference>
<sequence>MATEYLTITWDQLHADARRLARTLLGAKSYRGILAIARGGLIPAAIMARELDIRRVQTILIESYTGLRAETRGTVKVLEQPPLDAGGAGYLIIDDLVDTGETARIVRELYPESTFACLYAKPLGRSRADYYTREVRQDIWVLFP</sequence>
<dbReference type="Pfam" id="PF00156">
    <property type="entry name" value="Pribosyltran"/>
    <property type="match status" value="1"/>
</dbReference>
<feature type="domain" description="Phosphoribosyltransferase" evidence="8">
    <location>
        <begin position="10"/>
        <end position="141"/>
    </location>
</feature>
<keyword evidence="7" id="KW-0472">Membrane</keyword>
<evidence type="ECO:0000256" key="4">
    <source>
        <dbReference type="ARBA" id="ARBA00022723"/>
    </source>
</evidence>
<evidence type="ECO:0000256" key="5">
    <source>
        <dbReference type="ARBA" id="ARBA00022726"/>
    </source>
</evidence>
<evidence type="ECO:0000256" key="3">
    <source>
        <dbReference type="ARBA" id="ARBA00022679"/>
    </source>
</evidence>
<evidence type="ECO:0000256" key="6">
    <source>
        <dbReference type="ARBA" id="ARBA00022842"/>
    </source>
</evidence>
<evidence type="ECO:0000313" key="9">
    <source>
        <dbReference type="EMBL" id="UYH51665.1"/>
    </source>
</evidence>
<keyword evidence="10" id="KW-1185">Reference proteome</keyword>
<keyword evidence="1" id="KW-1003">Cell membrane</keyword>
<dbReference type="SUPFAM" id="SSF53271">
    <property type="entry name" value="PRTase-like"/>
    <property type="match status" value="1"/>
</dbReference>
<accession>A0ABY6GJH1</accession>
<dbReference type="InterPro" id="IPR029057">
    <property type="entry name" value="PRTase-like"/>
</dbReference>
<evidence type="ECO:0000256" key="2">
    <source>
        <dbReference type="ARBA" id="ARBA00022676"/>
    </source>
</evidence>
<keyword evidence="2 9" id="KW-0328">Glycosyltransferase</keyword>
<keyword evidence="6" id="KW-0460">Magnesium</keyword>
<proteinExistence type="predicted"/>
<dbReference type="PANTHER" id="PTHR39563:SF1">
    <property type="entry name" value="XANTHINE-GUANINE PHOSPHORIBOSYLTRANSFERASE"/>
    <property type="match status" value="1"/>
</dbReference>
<name>A0ABY6GJH1_9PROT</name>
<dbReference type="RefSeq" id="WP_319807258.1">
    <property type="nucleotide sequence ID" value="NZ_CP107052.1"/>
</dbReference>
<dbReference type="InterPro" id="IPR000836">
    <property type="entry name" value="PRTase_dom"/>
</dbReference>
<dbReference type="Proteomes" id="UP001163831">
    <property type="component" value="Chromosome"/>
</dbReference>
<dbReference type="NCBIfam" id="NF006613">
    <property type="entry name" value="PRK09177.1"/>
    <property type="match status" value="1"/>
</dbReference>
<keyword evidence="5" id="KW-0660">Purine salvage</keyword>
<protein>
    <submittedName>
        <fullName evidence="9">Xanthine phosphoribosyltransferase</fullName>
        <ecNumber evidence="9">2.4.2.22</ecNumber>
    </submittedName>
</protein>
<evidence type="ECO:0000256" key="7">
    <source>
        <dbReference type="ARBA" id="ARBA00023136"/>
    </source>
</evidence>
<keyword evidence="3 9" id="KW-0808">Transferase</keyword>
<evidence type="ECO:0000259" key="8">
    <source>
        <dbReference type="Pfam" id="PF00156"/>
    </source>
</evidence>
<gene>
    <name evidence="9" type="primary">gpt</name>
    <name evidence="9" type="ORF">N5W20_01970</name>
</gene>
<dbReference type="EC" id="2.4.2.22" evidence="9"/>
<dbReference type="Gene3D" id="3.40.50.2020">
    <property type="match status" value="1"/>
</dbReference>
<keyword evidence="4" id="KW-0479">Metal-binding</keyword>
<dbReference type="EMBL" id="CP107052">
    <property type="protein sequence ID" value="UYH51665.1"/>
    <property type="molecule type" value="Genomic_DNA"/>
</dbReference>
<evidence type="ECO:0000313" key="10">
    <source>
        <dbReference type="Proteomes" id="UP001163831"/>
    </source>
</evidence>